<keyword evidence="3" id="KW-1185">Reference proteome</keyword>
<reference evidence="2 3" key="1">
    <citation type="journal article" name="Sci. Rep.">
        <title>Genome-scale phylogenetic analyses confirm Olpidium as the closest living zoosporic fungus to the non-flagellated, terrestrial fungi.</title>
        <authorList>
            <person name="Chang Y."/>
            <person name="Rochon D."/>
            <person name="Sekimoto S."/>
            <person name="Wang Y."/>
            <person name="Chovatia M."/>
            <person name="Sandor L."/>
            <person name="Salamov A."/>
            <person name="Grigoriev I.V."/>
            <person name="Stajich J.E."/>
            <person name="Spatafora J.W."/>
        </authorList>
    </citation>
    <scope>NUCLEOTIDE SEQUENCE [LARGE SCALE GENOMIC DNA]</scope>
    <source>
        <strain evidence="2">S191</strain>
    </source>
</reference>
<evidence type="ECO:0000313" key="2">
    <source>
        <dbReference type="EMBL" id="KAG5457371.1"/>
    </source>
</evidence>
<sequence>MQVRQRWVSSQAVGTQLEEEGPVQKPFALGLLTNEDTRGRRQGGLLRAQLLSRVGAPVVFLRTARTEGDRGINVERTPDDAQVDPHAGEVATEFVILLAAADVLESAKASFTTLTGIHVYSSDNDTSGTDEEERDRRLTLESVRAAKEMDDMPLGDVDAQEENEAAQQAARRAEVIAGLEQAENEE</sequence>
<comment type="caution">
    <text evidence="2">The sequence shown here is derived from an EMBL/GenBank/DDBJ whole genome shotgun (WGS) entry which is preliminary data.</text>
</comment>
<evidence type="ECO:0000313" key="3">
    <source>
        <dbReference type="Proteomes" id="UP000673691"/>
    </source>
</evidence>
<dbReference type="Proteomes" id="UP000673691">
    <property type="component" value="Unassembled WGS sequence"/>
</dbReference>
<feature type="non-terminal residue" evidence="2">
    <location>
        <position position="186"/>
    </location>
</feature>
<organism evidence="2 3">
    <name type="scientific">Olpidium bornovanus</name>
    <dbReference type="NCBI Taxonomy" id="278681"/>
    <lineage>
        <taxon>Eukaryota</taxon>
        <taxon>Fungi</taxon>
        <taxon>Fungi incertae sedis</taxon>
        <taxon>Olpidiomycota</taxon>
        <taxon>Olpidiomycotina</taxon>
        <taxon>Olpidiomycetes</taxon>
        <taxon>Olpidiales</taxon>
        <taxon>Olpidiaceae</taxon>
        <taxon>Olpidium</taxon>
    </lineage>
</organism>
<accession>A0A8H8DGI0</accession>
<dbReference type="AlphaFoldDB" id="A0A8H8DGI0"/>
<gene>
    <name evidence="2" type="ORF">BJ554DRAFT_2632</name>
</gene>
<proteinExistence type="predicted"/>
<feature type="region of interest" description="Disordered" evidence="1">
    <location>
        <begin position="142"/>
        <end position="172"/>
    </location>
</feature>
<name>A0A8H8DGI0_9FUNG</name>
<evidence type="ECO:0000256" key="1">
    <source>
        <dbReference type="SAM" id="MobiDB-lite"/>
    </source>
</evidence>
<protein>
    <submittedName>
        <fullName evidence="2">Uncharacterized protein</fullName>
    </submittedName>
</protein>
<dbReference type="EMBL" id="JAEFCI010010188">
    <property type="protein sequence ID" value="KAG5457371.1"/>
    <property type="molecule type" value="Genomic_DNA"/>
</dbReference>